<dbReference type="Proteomes" id="UP001175097">
    <property type="component" value="Unassembled WGS sequence"/>
</dbReference>
<evidence type="ECO:0000313" key="2">
    <source>
        <dbReference type="EMBL" id="MDN4609173.1"/>
    </source>
</evidence>
<sequence>MKLGINTYPFLWTATIEEAFEEINQIGFKQVEILTSPPFFPLHSDEIMKADKINSLKKNFNINIHSLNLPGQDINLASPFKEMREFSENQYKKLINLAKNTDIPYIVMPPGRLHPLLPPDFEWIWGITKPHIESLVEYAAQNNVTMLIENIPSLFLQSSEQIKYVIEEINSENLGVIYDVANGFMVENPVEGIKMLNDKIKLVHLSDTTQTKWAHDVIGTGDVDFESVYTALEVIHYKGVCILEIIHPQAKEGLLKSIDNLISQNWKIEY</sequence>
<comment type="caution">
    <text evidence="2">The sequence shown here is derived from an EMBL/GenBank/DDBJ whole genome shotgun (WGS) entry which is preliminary data.</text>
</comment>
<dbReference type="GO" id="GO:0016853">
    <property type="term" value="F:isomerase activity"/>
    <property type="evidence" value="ECO:0007669"/>
    <property type="project" value="UniProtKB-KW"/>
</dbReference>
<accession>A0ABT8JVG6</accession>
<reference evidence="2" key="1">
    <citation type="submission" date="2023-03" db="EMBL/GenBank/DDBJ databases">
        <title>MT1 and MT2 Draft Genomes of Novel Species.</title>
        <authorList>
            <person name="Venkateswaran K."/>
        </authorList>
    </citation>
    <scope>NUCLEOTIDE SEQUENCE</scope>
    <source>
        <strain evidence="2">F6_3S_P_2</strain>
    </source>
</reference>
<dbReference type="Pfam" id="PF01261">
    <property type="entry name" value="AP_endonuc_2"/>
    <property type="match status" value="1"/>
</dbReference>
<dbReference type="RefSeq" id="WP_301245801.1">
    <property type="nucleotide sequence ID" value="NZ_JAROCC010000021.1"/>
</dbReference>
<dbReference type="PANTHER" id="PTHR12110:SF53">
    <property type="entry name" value="BLR5974 PROTEIN"/>
    <property type="match status" value="1"/>
</dbReference>
<dbReference type="SUPFAM" id="SSF51658">
    <property type="entry name" value="Xylose isomerase-like"/>
    <property type="match status" value="1"/>
</dbReference>
<dbReference type="Gene3D" id="3.20.20.150">
    <property type="entry name" value="Divalent-metal-dependent TIM barrel enzymes"/>
    <property type="match status" value="1"/>
</dbReference>
<name>A0ABT8JVG6_9BACL</name>
<feature type="domain" description="Xylose isomerase-like TIM barrel" evidence="1">
    <location>
        <begin position="20"/>
        <end position="259"/>
    </location>
</feature>
<evidence type="ECO:0000313" key="3">
    <source>
        <dbReference type="Proteomes" id="UP001175097"/>
    </source>
</evidence>
<organism evidence="2 3">
    <name type="scientific">Sporosarcina highlanderae</name>
    <dbReference type="NCBI Taxonomy" id="3035916"/>
    <lineage>
        <taxon>Bacteria</taxon>
        <taxon>Bacillati</taxon>
        <taxon>Bacillota</taxon>
        <taxon>Bacilli</taxon>
        <taxon>Bacillales</taxon>
        <taxon>Caryophanaceae</taxon>
        <taxon>Sporosarcina</taxon>
    </lineage>
</organism>
<keyword evidence="2" id="KW-0413">Isomerase</keyword>
<dbReference type="InterPro" id="IPR036237">
    <property type="entry name" value="Xyl_isomerase-like_sf"/>
</dbReference>
<protein>
    <submittedName>
        <fullName evidence="2">Sugar phosphate isomerase/epimerase</fullName>
    </submittedName>
</protein>
<dbReference type="InterPro" id="IPR050312">
    <property type="entry name" value="IolE/XylAMocC-like"/>
</dbReference>
<keyword evidence="3" id="KW-1185">Reference proteome</keyword>
<evidence type="ECO:0000259" key="1">
    <source>
        <dbReference type="Pfam" id="PF01261"/>
    </source>
</evidence>
<dbReference type="PANTHER" id="PTHR12110">
    <property type="entry name" value="HYDROXYPYRUVATE ISOMERASE"/>
    <property type="match status" value="1"/>
</dbReference>
<dbReference type="EMBL" id="JAROCC010000021">
    <property type="protein sequence ID" value="MDN4609173.1"/>
    <property type="molecule type" value="Genomic_DNA"/>
</dbReference>
<gene>
    <name evidence="2" type="ORF">P5G49_17050</name>
</gene>
<proteinExistence type="predicted"/>
<dbReference type="InterPro" id="IPR013022">
    <property type="entry name" value="Xyl_isomerase-like_TIM-brl"/>
</dbReference>